<dbReference type="GO" id="GO:0003700">
    <property type="term" value="F:DNA-binding transcription factor activity"/>
    <property type="evidence" value="ECO:0007669"/>
    <property type="project" value="InterPro"/>
</dbReference>
<evidence type="ECO:0000256" key="4">
    <source>
        <dbReference type="SAM" id="Phobius"/>
    </source>
</evidence>
<sequence>MNTHFLLCNLSNMIYISQAMRFEWLSIFNTILIICIAIILCIFYLNSKKNQSKTSEPYPLKDETLSPTPSIGISETTKQELIKKLIKFESSELYREKDLTLTKLATVLNTNTKYLSYVIKLHSNRDFNNYINLLRVQYIVNKIQYDPKYINYKISVMADEAGFSSHSKFTHFFKLIIGESPSAYISSLKENNPIHYNEINL</sequence>
<dbReference type="SUPFAM" id="SSF46689">
    <property type="entry name" value="Homeodomain-like"/>
    <property type="match status" value="1"/>
</dbReference>
<dbReference type="EMBL" id="JADGIK010000003">
    <property type="protein sequence ID" value="MBF0596950.1"/>
    <property type="molecule type" value="Genomic_DNA"/>
</dbReference>
<evidence type="ECO:0000259" key="5">
    <source>
        <dbReference type="PROSITE" id="PS01124"/>
    </source>
</evidence>
<dbReference type="PANTHER" id="PTHR43280:SF2">
    <property type="entry name" value="HTH-TYPE TRANSCRIPTIONAL REGULATOR EXSA"/>
    <property type="match status" value="1"/>
</dbReference>
<keyword evidence="2" id="KW-0238">DNA-binding</keyword>
<accession>A0A8J7KA19</accession>
<proteinExistence type="predicted"/>
<dbReference type="Proteomes" id="UP000608754">
    <property type="component" value="Unassembled WGS sequence"/>
</dbReference>
<reference evidence="6" key="1">
    <citation type="submission" date="2020-10" db="EMBL/GenBank/DDBJ databases">
        <authorList>
            <person name="Lu T."/>
            <person name="Wang Q."/>
            <person name="Han X."/>
        </authorList>
    </citation>
    <scope>NUCLEOTIDE SEQUENCE</scope>
    <source>
        <strain evidence="6">WQ 117</strain>
    </source>
</reference>
<protein>
    <submittedName>
        <fullName evidence="6">Helix-turn-helix domain-containing protein</fullName>
    </submittedName>
</protein>
<dbReference type="AlphaFoldDB" id="A0A8J7KA19"/>
<evidence type="ECO:0000313" key="7">
    <source>
        <dbReference type="Proteomes" id="UP000608754"/>
    </source>
</evidence>
<feature type="domain" description="HTH araC/xylS-type" evidence="5">
    <location>
        <begin position="83"/>
        <end position="187"/>
    </location>
</feature>
<comment type="caution">
    <text evidence="6">The sequence shown here is derived from an EMBL/GenBank/DDBJ whole genome shotgun (WGS) entry which is preliminary data.</text>
</comment>
<feature type="transmembrane region" description="Helical" evidence="4">
    <location>
        <begin position="24"/>
        <end position="45"/>
    </location>
</feature>
<evidence type="ECO:0000313" key="6">
    <source>
        <dbReference type="EMBL" id="MBF0596950.1"/>
    </source>
</evidence>
<evidence type="ECO:0000256" key="1">
    <source>
        <dbReference type="ARBA" id="ARBA00023015"/>
    </source>
</evidence>
<gene>
    <name evidence="6" type="ORF">IM532_05725</name>
</gene>
<dbReference type="RefSeq" id="WP_194182501.1">
    <property type="nucleotide sequence ID" value="NZ_JADGIK010000003.1"/>
</dbReference>
<evidence type="ECO:0000256" key="3">
    <source>
        <dbReference type="ARBA" id="ARBA00023163"/>
    </source>
</evidence>
<name>A0A8J7KA19_9FLAO</name>
<evidence type="ECO:0000256" key="2">
    <source>
        <dbReference type="ARBA" id="ARBA00023125"/>
    </source>
</evidence>
<keyword evidence="3" id="KW-0804">Transcription</keyword>
<dbReference type="Gene3D" id="1.10.10.60">
    <property type="entry name" value="Homeodomain-like"/>
    <property type="match status" value="2"/>
</dbReference>
<dbReference type="PROSITE" id="PS01124">
    <property type="entry name" value="HTH_ARAC_FAMILY_2"/>
    <property type="match status" value="1"/>
</dbReference>
<keyword evidence="4" id="KW-0472">Membrane</keyword>
<dbReference type="Pfam" id="PF12833">
    <property type="entry name" value="HTH_18"/>
    <property type="match status" value="1"/>
</dbReference>
<dbReference type="InterPro" id="IPR009057">
    <property type="entry name" value="Homeodomain-like_sf"/>
</dbReference>
<dbReference type="SMART" id="SM00342">
    <property type="entry name" value="HTH_ARAC"/>
    <property type="match status" value="1"/>
</dbReference>
<dbReference type="PANTHER" id="PTHR43280">
    <property type="entry name" value="ARAC-FAMILY TRANSCRIPTIONAL REGULATOR"/>
    <property type="match status" value="1"/>
</dbReference>
<keyword evidence="1" id="KW-0805">Transcription regulation</keyword>
<keyword evidence="7" id="KW-1185">Reference proteome</keyword>
<dbReference type="InterPro" id="IPR018060">
    <property type="entry name" value="HTH_AraC"/>
</dbReference>
<keyword evidence="4" id="KW-1133">Transmembrane helix</keyword>
<organism evidence="6 7">
    <name type="scientific">Faecalibacter rhinopitheci</name>
    <dbReference type="NCBI Taxonomy" id="2779678"/>
    <lineage>
        <taxon>Bacteria</taxon>
        <taxon>Pseudomonadati</taxon>
        <taxon>Bacteroidota</taxon>
        <taxon>Flavobacteriia</taxon>
        <taxon>Flavobacteriales</taxon>
        <taxon>Weeksellaceae</taxon>
        <taxon>Faecalibacter</taxon>
    </lineage>
</organism>
<dbReference type="GO" id="GO:0043565">
    <property type="term" value="F:sequence-specific DNA binding"/>
    <property type="evidence" value="ECO:0007669"/>
    <property type="project" value="InterPro"/>
</dbReference>
<keyword evidence="4" id="KW-0812">Transmembrane</keyword>